<dbReference type="Pfam" id="PF00350">
    <property type="entry name" value="Dynamin_N"/>
    <property type="match status" value="1"/>
</dbReference>
<dbReference type="GO" id="GO:0005525">
    <property type="term" value="F:GTP binding"/>
    <property type="evidence" value="ECO:0007669"/>
    <property type="project" value="InterPro"/>
</dbReference>
<dbReference type="GO" id="GO:0003924">
    <property type="term" value="F:GTPase activity"/>
    <property type="evidence" value="ECO:0007669"/>
    <property type="project" value="InterPro"/>
</dbReference>
<dbReference type="AlphaFoldDB" id="A0AAD7JPX5"/>
<dbReference type="EMBL" id="JARKIB010000021">
    <property type="protein sequence ID" value="KAJ7767691.1"/>
    <property type="molecule type" value="Genomic_DNA"/>
</dbReference>
<keyword evidence="5" id="KW-0378">Hydrolase</keyword>
<dbReference type="SMART" id="SM00053">
    <property type="entry name" value="DYNc"/>
    <property type="match status" value="1"/>
</dbReference>
<dbReference type="CDD" id="cd08771">
    <property type="entry name" value="DLP_1"/>
    <property type="match status" value="1"/>
</dbReference>
<dbReference type="PANTHER" id="PTHR11566:SF21">
    <property type="entry name" value="DYNAMIN RELATED PROTEIN 1, ISOFORM A"/>
    <property type="match status" value="1"/>
</dbReference>
<evidence type="ECO:0000259" key="4">
    <source>
        <dbReference type="PROSITE" id="PS51718"/>
    </source>
</evidence>
<keyword evidence="1" id="KW-0547">Nucleotide-binding</keyword>
<feature type="domain" description="Dynamin-type G" evidence="4">
    <location>
        <begin position="30"/>
        <end position="325"/>
    </location>
</feature>
<evidence type="ECO:0000256" key="1">
    <source>
        <dbReference type="ARBA" id="ARBA00022741"/>
    </source>
</evidence>
<sequence length="776" mass="86726">MDTSLKTLRDYSKARLDILKLLRDAEIHQEVELPHIVAVGIQSVGKSSVNEAISTLKLPRGVGTCTKCPMEFRLEHSTDSPSLSVDITLRFASDEHNVPFRSNLSDLNEIRQAIADAQERILDPSLLGRATAPTPGVSARTFSEDCVCVFAKGPNMPDLCFYDIPGVIEDVGDGQDPAQIDLIKNLVKKYASKRNCIVLLVVSCEYDLEIGGVPRLIFTESDPELKERTVGVLTKVDRIVEDMRPAWLETFHNKTRKLDNGWFAVKLPAGGDIPWEEARTQEREFFRDNEPWKSINREDRNRLGSEQLTQYISKLLSNLVAARLPGISQDITKIIDQCDTNLEHLPFHTERDAYDTVLTVIDKFSTDFSAHIQGIPPKPFTTEVGLVYQVKELYDTIRHGVSEHTPRFCPFDTPGNGSPARSSPAWSHLCAKGEIVYLDKMMEYIKRAVTRELPGELPYGITPRIITHVVQSWQDVAITGFRNVKAVAIDHFNGLVQDHFAEYERGGLLSSVQEILDENIAHCAAVTVAELKGLAAMELVPSTVLKEEYIVLQAAIYQHYQGELAPDPGHETSLLDVFEAFLVKNSASIVAEITAGVISTATRNSLIDQFATSGHDQANLNSPTVNKDRHNALTVMSSAQAYLELASKRFEDVAANCIDHGFLRQLDIRVRKALRALPANTSPEMCLQLIQDPTLVDRRRREMEKRNHYAGIKHILDNARRDLERDDPEMHVHTGLHQRAPDPNTQNDSDGEASYTPLSVNYSTPSLTEINVADEQ</sequence>
<dbReference type="PROSITE" id="PS51718">
    <property type="entry name" value="G_DYNAMIN_2"/>
    <property type="match status" value="1"/>
</dbReference>
<protein>
    <submittedName>
        <fullName evidence="5">P-loop containing nucleoside triphosphate hydrolase protein</fullName>
    </submittedName>
</protein>
<feature type="region of interest" description="Disordered" evidence="3">
    <location>
        <begin position="733"/>
        <end position="776"/>
    </location>
</feature>
<feature type="compositionally biased region" description="Polar residues" evidence="3">
    <location>
        <begin position="756"/>
        <end position="769"/>
    </location>
</feature>
<dbReference type="SUPFAM" id="SSF52540">
    <property type="entry name" value="P-loop containing nucleoside triphosphate hydrolases"/>
    <property type="match status" value="1"/>
</dbReference>
<dbReference type="GO" id="GO:0008017">
    <property type="term" value="F:microtubule binding"/>
    <property type="evidence" value="ECO:0007669"/>
    <property type="project" value="TreeGrafter"/>
</dbReference>
<dbReference type="Proteomes" id="UP001215598">
    <property type="component" value="Unassembled WGS sequence"/>
</dbReference>
<dbReference type="GO" id="GO:0016020">
    <property type="term" value="C:membrane"/>
    <property type="evidence" value="ECO:0007669"/>
    <property type="project" value="TreeGrafter"/>
</dbReference>
<name>A0AAD7JPX5_9AGAR</name>
<dbReference type="InterPro" id="IPR030381">
    <property type="entry name" value="G_DYNAMIN_dom"/>
</dbReference>
<dbReference type="InterPro" id="IPR027417">
    <property type="entry name" value="P-loop_NTPase"/>
</dbReference>
<dbReference type="PRINTS" id="PR00195">
    <property type="entry name" value="DYNAMIN"/>
</dbReference>
<dbReference type="GO" id="GO:0048312">
    <property type="term" value="P:intracellular distribution of mitochondria"/>
    <property type="evidence" value="ECO:0007669"/>
    <property type="project" value="TreeGrafter"/>
</dbReference>
<keyword evidence="6" id="KW-1185">Reference proteome</keyword>
<dbReference type="GO" id="GO:0006897">
    <property type="term" value="P:endocytosis"/>
    <property type="evidence" value="ECO:0007669"/>
    <property type="project" value="TreeGrafter"/>
</dbReference>
<dbReference type="Gene3D" id="3.40.50.300">
    <property type="entry name" value="P-loop containing nucleotide triphosphate hydrolases"/>
    <property type="match status" value="1"/>
</dbReference>
<evidence type="ECO:0000313" key="6">
    <source>
        <dbReference type="Proteomes" id="UP001215598"/>
    </source>
</evidence>
<gene>
    <name evidence="5" type="ORF">B0H16DRAFT_1520490</name>
</gene>
<evidence type="ECO:0000256" key="2">
    <source>
        <dbReference type="ARBA" id="ARBA00023134"/>
    </source>
</evidence>
<dbReference type="Gene3D" id="1.20.120.1240">
    <property type="entry name" value="Dynamin, middle domain"/>
    <property type="match status" value="1"/>
</dbReference>
<dbReference type="GO" id="GO:0000266">
    <property type="term" value="P:mitochondrial fission"/>
    <property type="evidence" value="ECO:0007669"/>
    <property type="project" value="TreeGrafter"/>
</dbReference>
<dbReference type="GO" id="GO:0016559">
    <property type="term" value="P:peroxisome fission"/>
    <property type="evidence" value="ECO:0007669"/>
    <property type="project" value="TreeGrafter"/>
</dbReference>
<proteinExistence type="predicted"/>
<accession>A0AAD7JPX5</accession>
<dbReference type="PANTHER" id="PTHR11566">
    <property type="entry name" value="DYNAMIN"/>
    <property type="match status" value="1"/>
</dbReference>
<evidence type="ECO:0000313" key="5">
    <source>
        <dbReference type="EMBL" id="KAJ7767691.1"/>
    </source>
</evidence>
<keyword evidence="2" id="KW-0342">GTP-binding</keyword>
<dbReference type="InterPro" id="IPR045063">
    <property type="entry name" value="Dynamin_N"/>
</dbReference>
<comment type="caution">
    <text evidence="5">The sequence shown here is derived from an EMBL/GenBank/DDBJ whole genome shotgun (WGS) entry which is preliminary data.</text>
</comment>
<organism evidence="5 6">
    <name type="scientific">Mycena metata</name>
    <dbReference type="NCBI Taxonomy" id="1033252"/>
    <lineage>
        <taxon>Eukaryota</taxon>
        <taxon>Fungi</taxon>
        <taxon>Dikarya</taxon>
        <taxon>Basidiomycota</taxon>
        <taxon>Agaricomycotina</taxon>
        <taxon>Agaricomycetes</taxon>
        <taxon>Agaricomycetidae</taxon>
        <taxon>Agaricales</taxon>
        <taxon>Marasmiineae</taxon>
        <taxon>Mycenaceae</taxon>
        <taxon>Mycena</taxon>
    </lineage>
</organism>
<dbReference type="Pfam" id="PF01031">
    <property type="entry name" value="Dynamin_M"/>
    <property type="match status" value="1"/>
</dbReference>
<dbReference type="InterPro" id="IPR022812">
    <property type="entry name" value="Dynamin"/>
</dbReference>
<dbReference type="GO" id="GO:0005874">
    <property type="term" value="C:microtubule"/>
    <property type="evidence" value="ECO:0007669"/>
    <property type="project" value="TreeGrafter"/>
</dbReference>
<dbReference type="InterPro" id="IPR001401">
    <property type="entry name" value="Dynamin_GTPase"/>
</dbReference>
<reference evidence="5" key="1">
    <citation type="submission" date="2023-03" db="EMBL/GenBank/DDBJ databases">
        <title>Massive genome expansion in bonnet fungi (Mycena s.s.) driven by repeated elements and novel gene families across ecological guilds.</title>
        <authorList>
            <consortium name="Lawrence Berkeley National Laboratory"/>
            <person name="Harder C.B."/>
            <person name="Miyauchi S."/>
            <person name="Viragh M."/>
            <person name="Kuo A."/>
            <person name="Thoen E."/>
            <person name="Andreopoulos B."/>
            <person name="Lu D."/>
            <person name="Skrede I."/>
            <person name="Drula E."/>
            <person name="Henrissat B."/>
            <person name="Morin E."/>
            <person name="Kohler A."/>
            <person name="Barry K."/>
            <person name="LaButti K."/>
            <person name="Morin E."/>
            <person name="Salamov A."/>
            <person name="Lipzen A."/>
            <person name="Mereny Z."/>
            <person name="Hegedus B."/>
            <person name="Baldrian P."/>
            <person name="Stursova M."/>
            <person name="Weitz H."/>
            <person name="Taylor A."/>
            <person name="Grigoriev I.V."/>
            <person name="Nagy L.G."/>
            <person name="Martin F."/>
            <person name="Kauserud H."/>
        </authorList>
    </citation>
    <scope>NUCLEOTIDE SEQUENCE</scope>
    <source>
        <strain evidence="5">CBHHK182m</strain>
    </source>
</reference>
<dbReference type="GO" id="GO:0005739">
    <property type="term" value="C:mitochondrion"/>
    <property type="evidence" value="ECO:0007669"/>
    <property type="project" value="TreeGrafter"/>
</dbReference>
<evidence type="ECO:0000256" key="3">
    <source>
        <dbReference type="SAM" id="MobiDB-lite"/>
    </source>
</evidence>
<dbReference type="InterPro" id="IPR000375">
    <property type="entry name" value="Dynamin_stalk"/>
</dbReference>